<organism evidence="2 3">
    <name type="scientific">Paenibacillus gyeongsangnamensis</name>
    <dbReference type="NCBI Taxonomy" id="3388067"/>
    <lineage>
        <taxon>Bacteria</taxon>
        <taxon>Bacillati</taxon>
        <taxon>Bacillota</taxon>
        <taxon>Bacilli</taxon>
        <taxon>Bacillales</taxon>
        <taxon>Paenibacillaceae</taxon>
        <taxon>Paenibacillus</taxon>
    </lineage>
</organism>
<dbReference type="Proteomes" id="UP001527882">
    <property type="component" value="Unassembled WGS sequence"/>
</dbReference>
<dbReference type="RefSeq" id="WP_269882073.1">
    <property type="nucleotide sequence ID" value="NZ_JAQAGZ010000008.1"/>
</dbReference>
<feature type="domain" description="Helix-turn-helix" evidence="1">
    <location>
        <begin position="15"/>
        <end position="63"/>
    </location>
</feature>
<accession>A0ABT4Q9K1</accession>
<dbReference type="EMBL" id="JAQAGZ010000008">
    <property type="protein sequence ID" value="MCZ8513555.1"/>
    <property type="molecule type" value="Genomic_DNA"/>
</dbReference>
<gene>
    <name evidence="2" type="ORF">O9H85_14150</name>
</gene>
<reference evidence="2 3" key="1">
    <citation type="submission" date="2022-12" db="EMBL/GenBank/DDBJ databases">
        <title>Draft genome sequence of Paenibacillus sp. dW9.</title>
        <authorList>
            <person name="Choi E.-W."/>
            <person name="Kim D.-U."/>
        </authorList>
    </citation>
    <scope>NUCLEOTIDE SEQUENCE [LARGE SCALE GENOMIC DNA]</scope>
    <source>
        <strain evidence="3">dW9</strain>
    </source>
</reference>
<keyword evidence="3" id="KW-1185">Reference proteome</keyword>
<evidence type="ECO:0000313" key="2">
    <source>
        <dbReference type="EMBL" id="MCZ8513555.1"/>
    </source>
</evidence>
<name>A0ABT4Q9K1_9BACL</name>
<sequence>MSRSIYFNKDEYPSVLDVKDIQNILNIGRVQAYELVNSGQFHVVKIGRRIKISKDVFVSWLEGTNLNNQLEEQA</sequence>
<comment type="caution">
    <text evidence="2">The sequence shown here is derived from an EMBL/GenBank/DDBJ whole genome shotgun (WGS) entry which is preliminary data.</text>
</comment>
<dbReference type="Pfam" id="PF12728">
    <property type="entry name" value="HTH_17"/>
    <property type="match status" value="1"/>
</dbReference>
<evidence type="ECO:0000259" key="1">
    <source>
        <dbReference type="Pfam" id="PF12728"/>
    </source>
</evidence>
<protein>
    <submittedName>
        <fullName evidence="2">Helix-turn-helix domain-containing protein</fullName>
    </submittedName>
</protein>
<dbReference type="InterPro" id="IPR041657">
    <property type="entry name" value="HTH_17"/>
</dbReference>
<proteinExistence type="predicted"/>
<evidence type="ECO:0000313" key="3">
    <source>
        <dbReference type="Proteomes" id="UP001527882"/>
    </source>
</evidence>